<accession>A0A5C1QC32</accession>
<comment type="subcellular location">
    <subcellularLocation>
        <location evidence="1">Periplasm</location>
    </subcellularLocation>
</comment>
<dbReference type="EMBL" id="CP035807">
    <property type="protein sequence ID" value="QEN04459.1"/>
    <property type="molecule type" value="Genomic_DNA"/>
</dbReference>
<reference evidence="6 7" key="2">
    <citation type="submission" date="2019-09" db="EMBL/GenBank/DDBJ databases">
        <title>Complete Genome Sequence and Methylome Analysis of free living Spirochaetas.</title>
        <authorList>
            <person name="Leshcheva N."/>
            <person name="Mikheeva N."/>
        </authorList>
    </citation>
    <scope>NUCLEOTIDE SEQUENCE [LARGE SCALE GENOMIC DNA]</scope>
    <source>
        <strain evidence="6 7">P</strain>
    </source>
</reference>
<keyword evidence="4 5" id="KW-0732">Signal</keyword>
<reference evidence="6 7" key="1">
    <citation type="submission" date="2019-02" db="EMBL/GenBank/DDBJ databases">
        <authorList>
            <person name="Fomenkov A."/>
            <person name="Dubinina G."/>
            <person name="Grabovich M."/>
            <person name="Vincze T."/>
            <person name="Roberts R.J."/>
        </authorList>
    </citation>
    <scope>NUCLEOTIDE SEQUENCE [LARGE SCALE GENOMIC DNA]</scope>
    <source>
        <strain evidence="6 7">P</strain>
    </source>
</reference>
<dbReference type="GO" id="GO:0042597">
    <property type="term" value="C:periplasmic space"/>
    <property type="evidence" value="ECO:0007669"/>
    <property type="project" value="UniProtKB-SubCell"/>
</dbReference>
<dbReference type="InterPro" id="IPR006059">
    <property type="entry name" value="SBP"/>
</dbReference>
<dbReference type="Proteomes" id="UP000323824">
    <property type="component" value="Chromosome"/>
</dbReference>
<dbReference type="PANTHER" id="PTHR43649:SF34">
    <property type="entry name" value="ABC TRANSPORTER PERIPLASMIC-BINDING PROTEIN YCJN-RELATED"/>
    <property type="match status" value="1"/>
</dbReference>
<dbReference type="PANTHER" id="PTHR43649">
    <property type="entry name" value="ARABINOSE-BINDING PROTEIN-RELATED"/>
    <property type="match status" value="1"/>
</dbReference>
<evidence type="ECO:0000313" key="7">
    <source>
        <dbReference type="Proteomes" id="UP000323824"/>
    </source>
</evidence>
<gene>
    <name evidence="6" type="ORF">EW093_07020</name>
</gene>
<dbReference type="AlphaFoldDB" id="A0A5C1QC32"/>
<dbReference type="Gene3D" id="3.40.190.10">
    <property type="entry name" value="Periplasmic binding protein-like II"/>
    <property type="match status" value="2"/>
</dbReference>
<evidence type="ECO:0000256" key="5">
    <source>
        <dbReference type="SAM" id="SignalP"/>
    </source>
</evidence>
<dbReference type="OrthoDB" id="9763054at2"/>
<dbReference type="SUPFAM" id="SSF53850">
    <property type="entry name" value="Periplasmic binding protein-like II"/>
    <property type="match status" value="1"/>
</dbReference>
<evidence type="ECO:0000256" key="4">
    <source>
        <dbReference type="ARBA" id="ARBA00022729"/>
    </source>
</evidence>
<evidence type="ECO:0000256" key="1">
    <source>
        <dbReference type="ARBA" id="ARBA00004418"/>
    </source>
</evidence>
<dbReference type="KEGG" id="sper:EW093_07020"/>
<feature type="signal peptide" evidence="5">
    <location>
        <begin position="1"/>
        <end position="24"/>
    </location>
</feature>
<evidence type="ECO:0000256" key="2">
    <source>
        <dbReference type="ARBA" id="ARBA00008520"/>
    </source>
</evidence>
<dbReference type="Pfam" id="PF01547">
    <property type="entry name" value="SBP_bac_1"/>
    <property type="match status" value="1"/>
</dbReference>
<organism evidence="6 7">
    <name type="scientific">Thiospirochaeta perfilievii</name>
    <dbReference type="NCBI Taxonomy" id="252967"/>
    <lineage>
        <taxon>Bacteria</taxon>
        <taxon>Pseudomonadati</taxon>
        <taxon>Spirochaetota</taxon>
        <taxon>Spirochaetia</taxon>
        <taxon>Spirochaetales</taxon>
        <taxon>Spirochaetaceae</taxon>
        <taxon>Thiospirochaeta</taxon>
    </lineage>
</organism>
<keyword evidence="3" id="KW-0813">Transport</keyword>
<protein>
    <submittedName>
        <fullName evidence="6">Carbohydrate ABC transporter substrate-binding protein</fullName>
    </submittedName>
</protein>
<keyword evidence="7" id="KW-1185">Reference proteome</keyword>
<proteinExistence type="inferred from homology"/>
<evidence type="ECO:0000256" key="3">
    <source>
        <dbReference type="ARBA" id="ARBA00022448"/>
    </source>
</evidence>
<dbReference type="InterPro" id="IPR050490">
    <property type="entry name" value="Bact_solute-bd_prot1"/>
</dbReference>
<sequence length="438" mass="47552">MERQMKRLSTLLIFMLALAHGVFANSNTEATESNKAVEVNIFQFKVEIADELQKAARLYESKNPGVKIVIETVGGGDDYGAALRAKNASGNMPDIYNIGGPQDAKDWNSMLEDLSDQPWANNVVGTENVTMDGQLLGLPFAVEGYGLAYNKRIFKAAGIDASKIVDFKSLEAAAVALDLKIKNGDLADEFPLLEAVFEYAAKETWVTGLHTSNIALAQELGSGLTASEAKTIDFKYADGLKKIIDLQGKFSSSSENTGLLNAVDYSTQVDTGLGIERVAIIQQGNWIYGGVKAVDPAVADSLGFLPMPMVGAKEDSIAVGVPMYWSVNSETTDAEKSASKEFLNWLYTSEEGKDIVVNKFFFIPPMKSGYENYPVADPLGRSITEFISAGKTIPWVFMGYPSGWGMDVLGVKIQAYYAGELTWDEAVSQAKAEWANAR</sequence>
<comment type="similarity">
    <text evidence="2">Belongs to the bacterial solute-binding protein 1 family.</text>
</comment>
<evidence type="ECO:0000313" key="6">
    <source>
        <dbReference type="EMBL" id="QEN04459.1"/>
    </source>
</evidence>
<name>A0A5C1QC32_9SPIO</name>
<feature type="chain" id="PRO_5022703671" evidence="5">
    <location>
        <begin position="25"/>
        <end position="438"/>
    </location>
</feature>